<reference evidence="4" key="2">
    <citation type="submission" date="2025-08" db="UniProtKB">
        <authorList>
            <consortium name="RefSeq"/>
        </authorList>
    </citation>
    <scope>IDENTIFICATION</scope>
    <source>
        <tissue evidence="4">Stem</tissue>
    </source>
</reference>
<dbReference type="Proteomes" id="UP001652600">
    <property type="component" value="Chromosome 2"/>
</dbReference>
<organism evidence="3 4">
    <name type="scientific">Cucumis melo</name>
    <name type="common">Muskmelon</name>
    <dbReference type="NCBI Taxonomy" id="3656"/>
    <lineage>
        <taxon>Eukaryota</taxon>
        <taxon>Viridiplantae</taxon>
        <taxon>Streptophyta</taxon>
        <taxon>Embryophyta</taxon>
        <taxon>Tracheophyta</taxon>
        <taxon>Spermatophyta</taxon>
        <taxon>Magnoliopsida</taxon>
        <taxon>eudicotyledons</taxon>
        <taxon>Gunneridae</taxon>
        <taxon>Pentapetalae</taxon>
        <taxon>rosids</taxon>
        <taxon>fabids</taxon>
        <taxon>Cucurbitales</taxon>
        <taxon>Cucurbitaceae</taxon>
        <taxon>Benincaseae</taxon>
        <taxon>Cucumis</taxon>
    </lineage>
</organism>
<evidence type="ECO:0000259" key="2">
    <source>
        <dbReference type="Pfam" id="PF20451"/>
    </source>
</evidence>
<keyword evidence="3" id="KW-1185">Reference proteome</keyword>
<gene>
    <name evidence="4" type="primary">LOC103492123</name>
</gene>
<dbReference type="InParanoid" id="A0A1S4DYB4"/>
<proteinExistence type="predicted"/>
<sequence>MVQKSNSIPYGFAVGSAGSLSPKSMAFFENVFRSIVREEVDAQLKAHSVDVEEGKKVGGGGGGGESGGTNENLRLRLTNKIPSIIYTSNDIEAENGEELRVELFDVVNDRIIDVTHPLSSAWIEIVVLDGELFDHGEAINHLDFDTSVVAQRPEEGPWLVGDDKRFRLQNGVYSITNLSFTRNTFRSRTKKIRLGLRIIYDSNNNYPTIRPAVSNSFRVMDHRSQLNKKHHTPRGEDEVWRLKGIGRNGKYQKRLTSRGILNVEAFVKAYQKDSRSLRKLLGNRLSDRKWKTMVEQALQYVPITIPTFHPPNVQQENLEQNAGMDQNEAVFNQNIYASNGNYEFQDQTVLDNFQDSLFI</sequence>
<dbReference type="GO" id="GO:0003700">
    <property type="term" value="F:DNA-binding transcription factor activity"/>
    <property type="evidence" value="ECO:0007669"/>
    <property type="project" value="TreeGrafter"/>
</dbReference>
<feature type="domain" description="Calmodulin binding protein central" evidence="2">
    <location>
        <begin position="236"/>
        <end position="297"/>
    </location>
</feature>
<accession>A0A1S4DYB4</accession>
<reference evidence="3" key="1">
    <citation type="submission" date="2025-05" db="UniProtKB">
        <authorList>
            <consortium name="RefSeq"/>
        </authorList>
    </citation>
    <scope>NUCLEOTIDE SEQUENCE [LARGE SCALE GENOMIC DNA]</scope>
</reference>
<dbReference type="GO" id="GO:0005634">
    <property type="term" value="C:nucleus"/>
    <property type="evidence" value="ECO:0007669"/>
    <property type="project" value="TreeGrafter"/>
</dbReference>
<dbReference type="RefSeq" id="XP_016900963.1">
    <property type="nucleotide sequence ID" value="XM_017045474.2"/>
</dbReference>
<dbReference type="GeneID" id="103492123"/>
<dbReference type="GO" id="GO:0080142">
    <property type="term" value="P:regulation of salicylic acid biosynthetic process"/>
    <property type="evidence" value="ECO:0007669"/>
    <property type="project" value="TreeGrafter"/>
</dbReference>
<dbReference type="PANTHER" id="PTHR31713">
    <property type="entry name" value="OS02G0177800 PROTEIN"/>
    <property type="match status" value="1"/>
</dbReference>
<dbReference type="Pfam" id="PF07887">
    <property type="entry name" value="Calmodulin_bind"/>
    <property type="match status" value="1"/>
</dbReference>
<dbReference type="InterPro" id="IPR046830">
    <property type="entry name" value="Calmod_bind_M"/>
</dbReference>
<evidence type="ECO:0000259" key="1">
    <source>
        <dbReference type="Pfam" id="PF07887"/>
    </source>
</evidence>
<protein>
    <submittedName>
        <fullName evidence="4">Calmodulin-binding protein 60 B-like isoform X1</fullName>
    </submittedName>
</protein>
<dbReference type="AlphaFoldDB" id="A0A1S4DYB4"/>
<dbReference type="PANTHER" id="PTHR31713:SF100">
    <property type="entry name" value="CALMODULIN-BINDING PROTEIN 60 B"/>
    <property type="match status" value="1"/>
</dbReference>
<dbReference type="InterPro" id="IPR046831">
    <property type="entry name" value="Calmodulin_bind_N"/>
</dbReference>
<dbReference type="Pfam" id="PF20451">
    <property type="entry name" value="Calmod_bind_M"/>
    <property type="match status" value="1"/>
</dbReference>
<name>A0A1S4DYB4_CUCME</name>
<feature type="domain" description="Calmodulin binding protein-like N-terminal" evidence="1">
    <location>
        <begin position="73"/>
        <end position="222"/>
    </location>
</feature>
<evidence type="ECO:0000313" key="4">
    <source>
        <dbReference type="RefSeq" id="XP_016900963.1"/>
    </source>
</evidence>
<dbReference type="GO" id="GO:0005516">
    <property type="term" value="F:calmodulin binding"/>
    <property type="evidence" value="ECO:0007669"/>
    <property type="project" value="InterPro"/>
</dbReference>
<evidence type="ECO:0000313" key="3">
    <source>
        <dbReference type="Proteomes" id="UP001652600"/>
    </source>
</evidence>
<dbReference type="InterPro" id="IPR012416">
    <property type="entry name" value="CBP60"/>
</dbReference>
<dbReference type="GO" id="GO:0043565">
    <property type="term" value="F:sequence-specific DNA binding"/>
    <property type="evidence" value="ECO:0007669"/>
    <property type="project" value="TreeGrafter"/>
</dbReference>